<proteinExistence type="predicted"/>
<organism evidence="1 2">
    <name type="scientific">Caproicibacter fermentans</name>
    <dbReference type="NCBI Taxonomy" id="2576756"/>
    <lineage>
        <taxon>Bacteria</taxon>
        <taxon>Bacillati</taxon>
        <taxon>Bacillota</taxon>
        <taxon>Clostridia</taxon>
        <taxon>Eubacteriales</taxon>
        <taxon>Acutalibacteraceae</taxon>
        <taxon>Caproicibacter</taxon>
    </lineage>
</organism>
<dbReference type="RefSeq" id="WP_156990598.1">
    <property type="nucleotide sequence ID" value="NZ_VWXL01000053.1"/>
</dbReference>
<comment type="caution">
    <text evidence="1">The sequence shown here is derived from an EMBL/GenBank/DDBJ whole genome shotgun (WGS) entry which is preliminary data.</text>
</comment>
<dbReference type="EMBL" id="VWXL01000053">
    <property type="protein sequence ID" value="MVB11351.1"/>
    <property type="molecule type" value="Genomic_DNA"/>
</dbReference>
<evidence type="ECO:0000313" key="1">
    <source>
        <dbReference type="EMBL" id="MVB11351.1"/>
    </source>
</evidence>
<dbReference type="Proteomes" id="UP000469440">
    <property type="component" value="Unassembled WGS sequence"/>
</dbReference>
<evidence type="ECO:0000313" key="2">
    <source>
        <dbReference type="Proteomes" id="UP000469440"/>
    </source>
</evidence>
<name>A0A6N8HZS1_9FIRM</name>
<protein>
    <submittedName>
        <fullName evidence="1">Uncharacterized protein</fullName>
    </submittedName>
</protein>
<dbReference type="AlphaFoldDB" id="A0A6N8HZS1"/>
<gene>
    <name evidence="1" type="ORF">CAFE_20650</name>
</gene>
<accession>A0A6N8HZS1</accession>
<sequence length="194" mass="22049">MQEKFDELNKILKSFAALKADFNTKIKSIEENSAYSVEGKRQLRRPIDAEFAPVVDETEKKVEQLLNEINEGITEQADNTDFLSDTQFTNALKMIELSHGELPIDVVDKINSQFSNSLNALKALQSVYKAQKCYPGNIEEIMTKRAQQVQQAQDKAYYTFLQGEPLQPLATDIAQYANDNGFTFNTDFISMDEM</sequence>
<keyword evidence="2" id="KW-1185">Reference proteome</keyword>
<reference evidence="1 2" key="1">
    <citation type="submission" date="2019-09" db="EMBL/GenBank/DDBJ databases">
        <title>Genome sequence of Clostridium sp. EA1.</title>
        <authorList>
            <person name="Poehlein A."/>
            <person name="Bengelsdorf F.R."/>
            <person name="Daniel R."/>
        </authorList>
    </citation>
    <scope>NUCLEOTIDE SEQUENCE [LARGE SCALE GENOMIC DNA]</scope>
    <source>
        <strain evidence="1 2">EA1</strain>
    </source>
</reference>